<organism evidence="1 2">
    <name type="scientific">Scutellospora calospora</name>
    <dbReference type="NCBI Taxonomy" id="85575"/>
    <lineage>
        <taxon>Eukaryota</taxon>
        <taxon>Fungi</taxon>
        <taxon>Fungi incertae sedis</taxon>
        <taxon>Mucoromycota</taxon>
        <taxon>Glomeromycotina</taxon>
        <taxon>Glomeromycetes</taxon>
        <taxon>Diversisporales</taxon>
        <taxon>Gigasporaceae</taxon>
        <taxon>Scutellospora</taxon>
    </lineage>
</organism>
<reference evidence="1" key="1">
    <citation type="submission" date="2021-06" db="EMBL/GenBank/DDBJ databases">
        <authorList>
            <person name="Kallberg Y."/>
            <person name="Tangrot J."/>
            <person name="Rosling A."/>
        </authorList>
    </citation>
    <scope>NUCLEOTIDE SEQUENCE</scope>
    <source>
        <strain evidence="1">AU212A</strain>
    </source>
</reference>
<evidence type="ECO:0000313" key="2">
    <source>
        <dbReference type="Proteomes" id="UP000789860"/>
    </source>
</evidence>
<keyword evidence="2" id="KW-1185">Reference proteome</keyword>
<accession>A0ACA9KF17</accession>
<dbReference type="Proteomes" id="UP000789860">
    <property type="component" value="Unassembled WGS sequence"/>
</dbReference>
<protein>
    <submittedName>
        <fullName evidence="1">9571_t:CDS:1</fullName>
    </submittedName>
</protein>
<dbReference type="EMBL" id="CAJVPM010001420">
    <property type="protein sequence ID" value="CAG8466670.1"/>
    <property type="molecule type" value="Genomic_DNA"/>
</dbReference>
<evidence type="ECO:0000313" key="1">
    <source>
        <dbReference type="EMBL" id="CAG8466670.1"/>
    </source>
</evidence>
<gene>
    <name evidence="1" type="ORF">SCALOS_LOCUS1851</name>
</gene>
<name>A0ACA9KF17_9GLOM</name>
<proteinExistence type="predicted"/>
<comment type="caution">
    <text evidence="1">The sequence shown here is derived from an EMBL/GenBank/DDBJ whole genome shotgun (WGS) entry which is preliminary data.</text>
</comment>
<sequence length="42" mass="4695">MNTISGAESIVKKATKLLLQLNLFRKTSNLIFSSRLPTKPFS</sequence>